<evidence type="ECO:0000256" key="1">
    <source>
        <dbReference type="SAM" id="MobiDB-lite"/>
    </source>
</evidence>
<proteinExistence type="predicted"/>
<reference evidence="2 3" key="1">
    <citation type="submission" date="2013-11" db="EMBL/GenBank/DDBJ databases">
        <title>The Damaraland mole rat (Fukomys damarensis) genome and evolution of African mole rats.</title>
        <authorList>
            <person name="Gladyshev V.N."/>
            <person name="Fang X."/>
        </authorList>
    </citation>
    <scope>NUCLEOTIDE SEQUENCE [LARGE SCALE GENOMIC DNA]</scope>
    <source>
        <tissue evidence="2">Liver</tissue>
    </source>
</reference>
<feature type="compositionally biased region" description="Basic residues" evidence="1">
    <location>
        <begin position="48"/>
        <end position="57"/>
    </location>
</feature>
<evidence type="ECO:0000313" key="2">
    <source>
        <dbReference type="EMBL" id="KFO22031.1"/>
    </source>
</evidence>
<feature type="region of interest" description="Disordered" evidence="1">
    <location>
        <begin position="38"/>
        <end position="57"/>
    </location>
</feature>
<accession>A0A091DGV2</accession>
<organism evidence="2 3">
    <name type="scientific">Fukomys damarensis</name>
    <name type="common">Damaraland mole rat</name>
    <name type="synonym">Cryptomys damarensis</name>
    <dbReference type="NCBI Taxonomy" id="885580"/>
    <lineage>
        <taxon>Eukaryota</taxon>
        <taxon>Metazoa</taxon>
        <taxon>Chordata</taxon>
        <taxon>Craniata</taxon>
        <taxon>Vertebrata</taxon>
        <taxon>Euteleostomi</taxon>
        <taxon>Mammalia</taxon>
        <taxon>Eutheria</taxon>
        <taxon>Euarchontoglires</taxon>
        <taxon>Glires</taxon>
        <taxon>Rodentia</taxon>
        <taxon>Hystricomorpha</taxon>
        <taxon>Bathyergidae</taxon>
        <taxon>Fukomys</taxon>
    </lineage>
</organism>
<dbReference type="EMBL" id="KN124190">
    <property type="protein sequence ID" value="KFO22031.1"/>
    <property type="molecule type" value="Genomic_DNA"/>
</dbReference>
<dbReference type="AlphaFoldDB" id="A0A091DGV2"/>
<dbReference type="Proteomes" id="UP000028990">
    <property type="component" value="Unassembled WGS sequence"/>
</dbReference>
<keyword evidence="3" id="KW-1185">Reference proteome</keyword>
<evidence type="ECO:0000313" key="3">
    <source>
        <dbReference type="Proteomes" id="UP000028990"/>
    </source>
</evidence>
<gene>
    <name evidence="2" type="ORF">H920_16574</name>
</gene>
<name>A0A091DGV2_FUKDA</name>
<sequence length="57" mass="6599">MQLIVLLFRASESKWNGCGPRDSKQQKMRPFRKGKDFVIYAQEDPQSKKKPRSSASL</sequence>
<protein>
    <submittedName>
        <fullName evidence="2">Uncharacterized protein</fullName>
    </submittedName>
</protein>